<keyword evidence="2" id="KW-1133">Transmembrane helix</keyword>
<protein>
    <submittedName>
        <fullName evidence="3">Uncharacterized protein</fullName>
    </submittedName>
</protein>
<feature type="compositionally biased region" description="Basic and acidic residues" evidence="1">
    <location>
        <begin position="211"/>
        <end position="222"/>
    </location>
</feature>
<dbReference type="AlphaFoldDB" id="A0A1Y2HS54"/>
<feature type="region of interest" description="Disordered" evidence="1">
    <location>
        <begin position="167"/>
        <end position="222"/>
    </location>
</feature>
<keyword evidence="2" id="KW-0472">Membrane</keyword>
<evidence type="ECO:0000313" key="3">
    <source>
        <dbReference type="EMBL" id="ORZ37426.1"/>
    </source>
</evidence>
<accession>A0A1Y2HS54</accession>
<proteinExistence type="predicted"/>
<keyword evidence="2" id="KW-0812">Transmembrane</keyword>
<reference evidence="3 4" key="1">
    <citation type="submission" date="2016-07" db="EMBL/GenBank/DDBJ databases">
        <title>Pervasive Adenine N6-methylation of Active Genes in Fungi.</title>
        <authorList>
            <consortium name="DOE Joint Genome Institute"/>
            <person name="Mondo S.J."/>
            <person name="Dannebaum R.O."/>
            <person name="Kuo R.C."/>
            <person name="Labutti K."/>
            <person name="Haridas S."/>
            <person name="Kuo A."/>
            <person name="Salamov A."/>
            <person name="Ahrendt S.R."/>
            <person name="Lipzen A."/>
            <person name="Sullivan W."/>
            <person name="Andreopoulos W.B."/>
            <person name="Clum A."/>
            <person name="Lindquist E."/>
            <person name="Daum C."/>
            <person name="Ramamoorthy G.K."/>
            <person name="Gryganskyi A."/>
            <person name="Culley D."/>
            <person name="Magnuson J.K."/>
            <person name="James T.Y."/>
            <person name="O'Malley M.A."/>
            <person name="Stajich J.E."/>
            <person name="Spatafora J.W."/>
            <person name="Visel A."/>
            <person name="Grigoriev I.V."/>
        </authorList>
    </citation>
    <scope>NUCLEOTIDE SEQUENCE [LARGE SCALE GENOMIC DNA]</scope>
    <source>
        <strain evidence="3 4">PL171</strain>
    </source>
</reference>
<feature type="transmembrane region" description="Helical" evidence="2">
    <location>
        <begin position="52"/>
        <end position="70"/>
    </location>
</feature>
<dbReference type="Proteomes" id="UP000193411">
    <property type="component" value="Unassembled WGS sequence"/>
</dbReference>
<evidence type="ECO:0000256" key="1">
    <source>
        <dbReference type="SAM" id="MobiDB-lite"/>
    </source>
</evidence>
<organism evidence="3 4">
    <name type="scientific">Catenaria anguillulae PL171</name>
    <dbReference type="NCBI Taxonomy" id="765915"/>
    <lineage>
        <taxon>Eukaryota</taxon>
        <taxon>Fungi</taxon>
        <taxon>Fungi incertae sedis</taxon>
        <taxon>Blastocladiomycota</taxon>
        <taxon>Blastocladiomycetes</taxon>
        <taxon>Blastocladiales</taxon>
        <taxon>Catenariaceae</taxon>
        <taxon>Catenaria</taxon>
    </lineage>
</organism>
<sequence>MVIPSVIGPPATWLVGVKPLMWGADKSLHWILFVAMNEDEVMLPNRQASRQLLITVLGITAAGCLFALAISKSFVSTLADITNKLNRASKKSLATVDLATDVLQAPAPDSVGSRFRVQIAESIRISQAFTTMMTAFATAAADSAALVRKSSVLGRSTASGAATERSFDAVGGAHQPRTMGTVPRSPSFLAPVLRGEAGPRYGSMPRPTTRSPERLTEDRGER</sequence>
<dbReference type="EMBL" id="MCFL01000012">
    <property type="protein sequence ID" value="ORZ37426.1"/>
    <property type="molecule type" value="Genomic_DNA"/>
</dbReference>
<comment type="caution">
    <text evidence="3">The sequence shown here is derived from an EMBL/GenBank/DDBJ whole genome shotgun (WGS) entry which is preliminary data.</text>
</comment>
<evidence type="ECO:0000313" key="4">
    <source>
        <dbReference type="Proteomes" id="UP000193411"/>
    </source>
</evidence>
<keyword evidence="4" id="KW-1185">Reference proteome</keyword>
<gene>
    <name evidence="3" type="ORF">BCR44DRAFT_1430212</name>
</gene>
<evidence type="ECO:0000256" key="2">
    <source>
        <dbReference type="SAM" id="Phobius"/>
    </source>
</evidence>
<name>A0A1Y2HS54_9FUNG</name>